<keyword evidence="2" id="KW-1133">Transmembrane helix</keyword>
<dbReference type="RefSeq" id="WP_146159494.1">
    <property type="nucleotide sequence ID" value="NZ_PVZC01000005.1"/>
</dbReference>
<dbReference type="Proteomes" id="UP000237846">
    <property type="component" value="Unassembled WGS sequence"/>
</dbReference>
<evidence type="ECO:0000256" key="1">
    <source>
        <dbReference type="SAM" id="MobiDB-lite"/>
    </source>
</evidence>
<evidence type="ECO:0000313" key="4">
    <source>
        <dbReference type="Proteomes" id="UP000237846"/>
    </source>
</evidence>
<feature type="transmembrane region" description="Helical" evidence="2">
    <location>
        <begin position="37"/>
        <end position="64"/>
    </location>
</feature>
<protein>
    <submittedName>
        <fullName evidence="3">Uncharacterized protein</fullName>
    </submittedName>
</protein>
<organism evidence="3 4">
    <name type="scientific">Allonocardiopsis opalescens</name>
    <dbReference type="NCBI Taxonomy" id="1144618"/>
    <lineage>
        <taxon>Bacteria</taxon>
        <taxon>Bacillati</taxon>
        <taxon>Actinomycetota</taxon>
        <taxon>Actinomycetes</taxon>
        <taxon>Streptosporangiales</taxon>
        <taxon>Allonocardiopsis</taxon>
    </lineage>
</organism>
<keyword evidence="2" id="KW-0812">Transmembrane</keyword>
<gene>
    <name evidence="3" type="ORF">CLV72_105437</name>
</gene>
<feature type="compositionally biased region" description="Low complexity" evidence="1">
    <location>
        <begin position="68"/>
        <end position="85"/>
    </location>
</feature>
<proteinExistence type="predicted"/>
<keyword evidence="2" id="KW-0472">Membrane</keyword>
<feature type="region of interest" description="Disordered" evidence="1">
    <location>
        <begin position="68"/>
        <end position="99"/>
    </location>
</feature>
<evidence type="ECO:0000256" key="2">
    <source>
        <dbReference type="SAM" id="Phobius"/>
    </source>
</evidence>
<dbReference type="AlphaFoldDB" id="A0A2T0Q2R5"/>
<name>A0A2T0Q2R5_9ACTN</name>
<evidence type="ECO:0000313" key="3">
    <source>
        <dbReference type="EMBL" id="PRX98084.1"/>
    </source>
</evidence>
<reference evidence="3 4" key="1">
    <citation type="submission" date="2018-03" db="EMBL/GenBank/DDBJ databases">
        <title>Genomic Encyclopedia of Archaeal and Bacterial Type Strains, Phase II (KMG-II): from individual species to whole genera.</title>
        <authorList>
            <person name="Goeker M."/>
        </authorList>
    </citation>
    <scope>NUCLEOTIDE SEQUENCE [LARGE SCALE GENOMIC DNA]</scope>
    <source>
        <strain evidence="3 4">DSM 45601</strain>
    </source>
</reference>
<comment type="caution">
    <text evidence="3">The sequence shown here is derived from an EMBL/GenBank/DDBJ whole genome shotgun (WGS) entry which is preliminary data.</text>
</comment>
<dbReference type="EMBL" id="PVZC01000005">
    <property type="protein sequence ID" value="PRX98084.1"/>
    <property type="molecule type" value="Genomic_DNA"/>
</dbReference>
<feature type="region of interest" description="Disordered" evidence="1">
    <location>
        <begin position="1"/>
        <end position="34"/>
    </location>
</feature>
<keyword evidence="4" id="KW-1185">Reference proteome</keyword>
<accession>A0A2T0Q2R5</accession>
<sequence>MSIPPPPGQGPGRYYPSAPPPPGDGARPKPPKRPMGAAGVAFTIIGCGALLVLAMFIGFIAVIMSADGDSSGSSDSSSDAEASAAPTGPATERFGPETVSVDLDSGDRFYIDLDAGTPQWTGAEMSGHDLIMSFLITPALLSHDSTEMTIAPVAPGEQPGRDGCWELLAEDPTYQVELEQDVPFCLETTDGRIAFVEITEVTDAAVAVRATVWE</sequence>